<dbReference type="Proteomes" id="UP000014400">
    <property type="component" value="Unassembled WGS sequence"/>
</dbReference>
<name>S3BGZ8_9BURK</name>
<evidence type="ECO:0000313" key="3">
    <source>
        <dbReference type="EMBL" id="EPD98615.1"/>
    </source>
</evidence>
<dbReference type="Gene3D" id="3.90.850.10">
    <property type="entry name" value="Fumarylacetoacetase-like, C-terminal domain"/>
    <property type="match status" value="1"/>
</dbReference>
<dbReference type="eggNOG" id="COG0179">
    <property type="taxonomic scope" value="Bacteria"/>
</dbReference>
<dbReference type="RefSeq" id="WP_016474838.1">
    <property type="nucleotide sequence ID" value="NZ_KE150480.1"/>
</dbReference>
<dbReference type="GeneID" id="64060474"/>
<sequence length="234" mass="25619">MPFLFAPPPQAVIPVQDERYEFFPVNRVYGAAKNYAADEKQRAAAAGFVPPLFMKSSDSIHPVADGEVYRWPMPARTARMVPELELVACLHKGGRNLSVEEAQECIWGWCVGFDFTRRLAPEDLPAGGPWDLMKTLDGGAPVSHVRPAYRTPMPAPAEIYLYQNNQKKQSASTAFMIVPPAELIALISRYWEVRPGDVIFTGAPVNVPEAQVGDRLEGGVNGVGTLKVEIAAAL</sequence>
<dbReference type="InterPro" id="IPR011234">
    <property type="entry name" value="Fumarylacetoacetase-like_C"/>
</dbReference>
<accession>S3BGZ8</accession>
<comment type="caution">
    <text evidence="3">The sequence shown here is derived from an EMBL/GenBank/DDBJ whole genome shotgun (WGS) entry which is preliminary data.</text>
</comment>
<reference evidence="3 4" key="1">
    <citation type="submission" date="2013-04" db="EMBL/GenBank/DDBJ databases">
        <title>The Genome Sequence of Sutterella wadsworthensis HGA0223.</title>
        <authorList>
            <consortium name="The Broad Institute Genomics Platform"/>
            <person name="Earl A."/>
            <person name="Ward D."/>
            <person name="Feldgarden M."/>
            <person name="Gevers D."/>
            <person name="Schmidt T.M."/>
            <person name="Dover J."/>
            <person name="Dai D."/>
            <person name="Walker B."/>
            <person name="Young S."/>
            <person name="Zeng Q."/>
            <person name="Gargeya S."/>
            <person name="Fitzgerald M."/>
            <person name="Haas B."/>
            <person name="Abouelleil A."/>
            <person name="Allen A.W."/>
            <person name="Alvarado L."/>
            <person name="Arachchi H.M."/>
            <person name="Berlin A.M."/>
            <person name="Chapman S.B."/>
            <person name="Gainer-Dewar J."/>
            <person name="Goldberg J."/>
            <person name="Griggs A."/>
            <person name="Gujja S."/>
            <person name="Hansen M."/>
            <person name="Howarth C."/>
            <person name="Imamovic A."/>
            <person name="Ireland A."/>
            <person name="Larimer J."/>
            <person name="McCowan C."/>
            <person name="Murphy C."/>
            <person name="Pearson M."/>
            <person name="Poon T.W."/>
            <person name="Priest M."/>
            <person name="Roberts A."/>
            <person name="Saif S."/>
            <person name="Shea T."/>
            <person name="Sisk P."/>
            <person name="Sykes S."/>
            <person name="Wortman J."/>
            <person name="Nusbaum C."/>
            <person name="Birren B."/>
        </authorList>
    </citation>
    <scope>NUCLEOTIDE SEQUENCE [LARGE SCALE GENOMIC DNA]</scope>
    <source>
        <strain evidence="3 4">HGA0223</strain>
    </source>
</reference>
<dbReference type="PATRIC" id="fig|1203554.3.peg.1735"/>
<organism evidence="3 4">
    <name type="scientific">Sutterella wadsworthensis HGA0223</name>
    <dbReference type="NCBI Taxonomy" id="1203554"/>
    <lineage>
        <taxon>Bacteria</taxon>
        <taxon>Pseudomonadati</taxon>
        <taxon>Pseudomonadota</taxon>
        <taxon>Betaproteobacteria</taxon>
        <taxon>Burkholderiales</taxon>
        <taxon>Sutterellaceae</taxon>
        <taxon>Sutterella</taxon>
    </lineage>
</organism>
<dbReference type="Pfam" id="PF01557">
    <property type="entry name" value="FAA_hydrolase"/>
    <property type="match status" value="1"/>
</dbReference>
<dbReference type="HOGENOM" id="CLU_028458_5_1_4"/>
<evidence type="ECO:0000259" key="2">
    <source>
        <dbReference type="Pfam" id="PF01557"/>
    </source>
</evidence>
<dbReference type="SUPFAM" id="SSF56529">
    <property type="entry name" value="FAH"/>
    <property type="match status" value="1"/>
</dbReference>
<proteinExistence type="predicted"/>
<dbReference type="AlphaFoldDB" id="S3BGZ8"/>
<protein>
    <recommendedName>
        <fullName evidence="2">Fumarylacetoacetase-like C-terminal domain-containing protein</fullName>
    </recommendedName>
</protein>
<dbReference type="STRING" id="1203554.HMPREF1476_01654"/>
<dbReference type="EMBL" id="ATCF01000022">
    <property type="protein sequence ID" value="EPD98615.1"/>
    <property type="molecule type" value="Genomic_DNA"/>
</dbReference>
<dbReference type="PANTHER" id="PTHR11820">
    <property type="entry name" value="ACYLPYRUVASE"/>
    <property type="match status" value="1"/>
</dbReference>
<keyword evidence="4" id="KW-1185">Reference proteome</keyword>
<evidence type="ECO:0000313" key="4">
    <source>
        <dbReference type="Proteomes" id="UP000014400"/>
    </source>
</evidence>
<dbReference type="PANTHER" id="PTHR11820:SF90">
    <property type="entry name" value="FLUTATHIONE S-TRANSFERASE"/>
    <property type="match status" value="1"/>
</dbReference>
<gene>
    <name evidence="3" type="ORF">HMPREF1476_01654</name>
</gene>
<dbReference type="GO" id="GO:0018773">
    <property type="term" value="F:acetylpyruvate hydrolase activity"/>
    <property type="evidence" value="ECO:0007669"/>
    <property type="project" value="TreeGrafter"/>
</dbReference>
<dbReference type="GO" id="GO:0046872">
    <property type="term" value="F:metal ion binding"/>
    <property type="evidence" value="ECO:0007669"/>
    <property type="project" value="UniProtKB-KW"/>
</dbReference>
<keyword evidence="1" id="KW-0479">Metal-binding</keyword>
<feature type="domain" description="Fumarylacetoacetase-like C-terminal" evidence="2">
    <location>
        <begin position="28"/>
        <end position="230"/>
    </location>
</feature>
<evidence type="ECO:0000256" key="1">
    <source>
        <dbReference type="ARBA" id="ARBA00022723"/>
    </source>
</evidence>
<dbReference type="InterPro" id="IPR036663">
    <property type="entry name" value="Fumarylacetoacetase_C_sf"/>
</dbReference>